<evidence type="ECO:0000313" key="4">
    <source>
        <dbReference type="Proteomes" id="UP000236723"/>
    </source>
</evidence>
<dbReference type="AlphaFoldDB" id="A0A1H6D921"/>
<dbReference type="Gene3D" id="3.40.50.300">
    <property type="entry name" value="P-loop containing nucleotide triphosphate hydrolases"/>
    <property type="match status" value="1"/>
</dbReference>
<accession>A0A1H6D921</accession>
<keyword evidence="4" id="KW-1185">Reference proteome</keyword>
<evidence type="ECO:0000259" key="2">
    <source>
        <dbReference type="Pfam" id="PF05729"/>
    </source>
</evidence>
<organism evidence="3 4">
    <name type="scientific">Thermomonospora echinospora</name>
    <dbReference type="NCBI Taxonomy" id="1992"/>
    <lineage>
        <taxon>Bacteria</taxon>
        <taxon>Bacillati</taxon>
        <taxon>Actinomycetota</taxon>
        <taxon>Actinomycetes</taxon>
        <taxon>Streptosporangiales</taxon>
        <taxon>Thermomonosporaceae</taxon>
        <taxon>Thermomonospora</taxon>
    </lineage>
</organism>
<dbReference type="SUPFAM" id="SSF52540">
    <property type="entry name" value="P-loop containing nucleoside triphosphate hydrolases"/>
    <property type="match status" value="1"/>
</dbReference>
<dbReference type="Pfam" id="PF05729">
    <property type="entry name" value="NACHT"/>
    <property type="match status" value="1"/>
</dbReference>
<reference evidence="4" key="1">
    <citation type="submission" date="2016-10" db="EMBL/GenBank/DDBJ databases">
        <authorList>
            <person name="Varghese N."/>
            <person name="Submissions S."/>
        </authorList>
    </citation>
    <scope>NUCLEOTIDE SEQUENCE [LARGE SCALE GENOMIC DNA]</scope>
    <source>
        <strain evidence="4">DSM 43163</strain>
    </source>
</reference>
<keyword evidence="1" id="KW-0812">Transmembrane</keyword>
<proteinExistence type="predicted"/>
<feature type="transmembrane region" description="Helical" evidence="1">
    <location>
        <begin position="400"/>
        <end position="423"/>
    </location>
</feature>
<feature type="domain" description="NACHT" evidence="2">
    <location>
        <begin position="93"/>
        <end position="252"/>
    </location>
</feature>
<evidence type="ECO:0000256" key="1">
    <source>
        <dbReference type="SAM" id="Phobius"/>
    </source>
</evidence>
<gene>
    <name evidence="3" type="ORF">SAMN04489712_114127</name>
</gene>
<dbReference type="Proteomes" id="UP000236723">
    <property type="component" value="Unassembled WGS sequence"/>
</dbReference>
<dbReference type="RefSeq" id="WP_103941481.1">
    <property type="nucleotide sequence ID" value="NZ_FNVO01000014.1"/>
</dbReference>
<dbReference type="InterPro" id="IPR007111">
    <property type="entry name" value="NACHT_NTPase"/>
</dbReference>
<evidence type="ECO:0000313" key="3">
    <source>
        <dbReference type="EMBL" id="SEG81719.1"/>
    </source>
</evidence>
<feature type="transmembrane region" description="Helical" evidence="1">
    <location>
        <begin position="372"/>
        <end position="394"/>
    </location>
</feature>
<protein>
    <submittedName>
        <fullName evidence="3">NACHT domain-containing protein</fullName>
    </submittedName>
</protein>
<feature type="transmembrane region" description="Helical" evidence="1">
    <location>
        <begin position="499"/>
        <end position="526"/>
    </location>
</feature>
<dbReference type="EMBL" id="FNVO01000014">
    <property type="protein sequence ID" value="SEG81719.1"/>
    <property type="molecule type" value="Genomic_DNA"/>
</dbReference>
<sequence length="798" mass="86360">MVITASGSGIAVGYAREVVSYVVSPSELESLADRLAEKVMVVERGTRDSLLGASHAVAQIPFTVRMTRFEGPGEPIPSTLGALADTYLSLPARRMVIIGGPGAGKTVLTLELVLLLLARRERGQVVPVRFSLAEWDPETPLDSWLVTQITEVYGMRRSAAAALVDQRRIVPILDGLDEMDGGSGPLRREVRALDQINRYHGLQGSTPLVLTCRTQTYEHLSRDHGTLTDSAVASIEELTADQIRAYLERTLASRPAGEKRAWSEVLGNLDRVPCGALSTPWRLYLATTVYTGGRDPRDLLGFGDLAEVDAVLMARLVPAAAEASARHRYREGDPVTWLAALAEHLEHAGPDGTTAADILVDRLTPVAGTKTVMAVHWIVTALVTALVCAMATIFSGSASMTAAVVAVVAGGLVWGALWGGLLLRREVPPLRITPRRFRPRVTGKALRGELADAWWTDVRRGGHKAKTLVKAAAVVTIAVAPLAALATKAWISSTTWAEAFLWALICCVLGLSLQLLGWLLHCVIVLPLTVISSWFSEADVLPVQRPADPLRQDAIVSLTGLAAVAVCTTPWPAQMAAFVGLATPFATSRAWMRYLVAALVGRARGRLPLRPARFLAWAHRAGLLRVTGRAYQFRHRELQEWLAGEARRQAHVARLTRVAGNRRMSNAERLTAAKELARIDGPAGALALITFSGQETVGDRYRVQAVEALAGLGDLRQIALDLMAAFAQNSVTFEREIDYPWAIEALVRLDRPTGIAFLHRIIDDTATSGRFRDWASGYLANLDAEVPGQGVEGAPPPW</sequence>
<feature type="transmembrane region" description="Helical" evidence="1">
    <location>
        <begin position="468"/>
        <end position="487"/>
    </location>
</feature>
<keyword evidence="1" id="KW-1133">Transmembrane helix</keyword>
<dbReference type="OrthoDB" id="419058at2"/>
<dbReference type="InterPro" id="IPR027417">
    <property type="entry name" value="P-loop_NTPase"/>
</dbReference>
<keyword evidence="1" id="KW-0472">Membrane</keyword>
<name>A0A1H6D921_9ACTN</name>